<dbReference type="GO" id="GO:0005524">
    <property type="term" value="F:ATP binding"/>
    <property type="evidence" value="ECO:0007669"/>
    <property type="project" value="UniProtKB-UniRule"/>
</dbReference>
<evidence type="ECO:0000313" key="8">
    <source>
        <dbReference type="EMBL" id="RDX96255.1"/>
    </source>
</evidence>
<feature type="non-terminal residue" evidence="8">
    <location>
        <position position="1"/>
    </location>
</feature>
<dbReference type="PROSITE" id="PS50011">
    <property type="entry name" value="PROTEIN_KINASE_DOM"/>
    <property type="match status" value="1"/>
</dbReference>
<dbReference type="SUPFAM" id="SSF56112">
    <property type="entry name" value="Protein kinase-like (PK-like)"/>
    <property type="match status" value="1"/>
</dbReference>
<dbReference type="GO" id="GO:0004674">
    <property type="term" value="F:protein serine/threonine kinase activity"/>
    <property type="evidence" value="ECO:0007669"/>
    <property type="project" value="UniProtKB-KW"/>
</dbReference>
<dbReference type="Proteomes" id="UP000257109">
    <property type="component" value="Unassembled WGS sequence"/>
</dbReference>
<organism evidence="8 9">
    <name type="scientific">Mucuna pruriens</name>
    <name type="common">Velvet bean</name>
    <name type="synonym">Dolichos pruriens</name>
    <dbReference type="NCBI Taxonomy" id="157652"/>
    <lineage>
        <taxon>Eukaryota</taxon>
        <taxon>Viridiplantae</taxon>
        <taxon>Streptophyta</taxon>
        <taxon>Embryophyta</taxon>
        <taxon>Tracheophyta</taxon>
        <taxon>Spermatophyta</taxon>
        <taxon>Magnoliopsida</taxon>
        <taxon>eudicotyledons</taxon>
        <taxon>Gunneridae</taxon>
        <taxon>Pentapetalae</taxon>
        <taxon>rosids</taxon>
        <taxon>fabids</taxon>
        <taxon>Fabales</taxon>
        <taxon>Fabaceae</taxon>
        <taxon>Papilionoideae</taxon>
        <taxon>50 kb inversion clade</taxon>
        <taxon>NPAAA clade</taxon>
        <taxon>indigoferoid/millettioid clade</taxon>
        <taxon>Phaseoleae</taxon>
        <taxon>Mucuna</taxon>
    </lineage>
</organism>
<accession>A0A371H0E0</accession>
<dbReference type="GO" id="GO:0007165">
    <property type="term" value="P:signal transduction"/>
    <property type="evidence" value="ECO:0007669"/>
    <property type="project" value="TreeGrafter"/>
</dbReference>
<dbReference type="EMBL" id="QJKJ01003931">
    <property type="protein sequence ID" value="RDX96255.1"/>
    <property type="molecule type" value="Genomic_DNA"/>
</dbReference>
<comment type="caution">
    <text evidence="8">The sequence shown here is derived from an EMBL/GenBank/DDBJ whole genome shotgun (WGS) entry which is preliminary data.</text>
</comment>
<dbReference type="InterPro" id="IPR017441">
    <property type="entry name" value="Protein_kinase_ATP_BS"/>
</dbReference>
<sequence length="372" mass="41468">MNWIRGPLLGRGSFATVNVAIPTAGFTDQLPSVFAVKSSNVHTSYMLKNEKDVLHRLLSSPYVITCFGHDHTFENGHHFYNVFLEYASGGSLADHLKKHGGNLPEPHVRRYTRSILEGLKHIHANGLVHCDVKLQNILVFHYGHDVNNNCGDPGHVKIADFGLAKEKGEKQTKCEYRGTPLFMSPESVNDNEYESPADIWALGCAVVEMVTGKPAWDIGSGSNIWSMLIRIGMGKELPKVPEELSQEGKDFLGKCFVKDPDKRWSADMLLNHPFVTVSLERVNQQLPSLSPTTHFDFSHWDSTVTPSLPCSPSQWQLCSSSLLADRLRRLVTDQRPAVWSDSDSWTSLIATVGCSSTSDMFLVIPQDMCIFL</sequence>
<keyword evidence="9" id="KW-1185">Reference proteome</keyword>
<dbReference type="Pfam" id="PF00069">
    <property type="entry name" value="Pkinase"/>
    <property type="match status" value="1"/>
</dbReference>
<evidence type="ECO:0000256" key="4">
    <source>
        <dbReference type="ARBA" id="ARBA00022840"/>
    </source>
</evidence>
<dbReference type="STRING" id="157652.A0A371H0E0"/>
<comment type="similarity">
    <text evidence="6">Belongs to the protein kinase superfamily.</text>
</comment>
<gene>
    <name evidence="8" type="primary">MAPKKK17</name>
    <name evidence="8" type="ORF">CR513_21109</name>
</gene>
<keyword evidence="4 5" id="KW-0067">ATP-binding</keyword>
<dbReference type="InterPro" id="IPR011009">
    <property type="entry name" value="Kinase-like_dom_sf"/>
</dbReference>
<evidence type="ECO:0000256" key="3">
    <source>
        <dbReference type="ARBA" id="ARBA00022777"/>
    </source>
</evidence>
<keyword evidence="3 8" id="KW-0418">Kinase</keyword>
<evidence type="ECO:0000259" key="7">
    <source>
        <dbReference type="PROSITE" id="PS50011"/>
    </source>
</evidence>
<proteinExistence type="inferred from homology"/>
<name>A0A371H0E0_MUCPR</name>
<reference evidence="8" key="1">
    <citation type="submission" date="2018-05" db="EMBL/GenBank/DDBJ databases">
        <title>Draft genome of Mucuna pruriens seed.</title>
        <authorList>
            <person name="Nnadi N.E."/>
            <person name="Vos R."/>
            <person name="Hasami M.H."/>
            <person name="Devisetty U.K."/>
            <person name="Aguiy J.C."/>
        </authorList>
    </citation>
    <scope>NUCLEOTIDE SEQUENCE [LARGE SCALE GENOMIC DNA]</scope>
    <source>
        <strain evidence="8">JCA_2017</strain>
    </source>
</reference>
<dbReference type="PANTHER" id="PTHR48011:SF18">
    <property type="entry name" value="MITOGEN-ACTIVATED PROTEIN KINASE KINASE KINASE 19-RELATED"/>
    <property type="match status" value="1"/>
</dbReference>
<evidence type="ECO:0000256" key="2">
    <source>
        <dbReference type="ARBA" id="ARBA00022741"/>
    </source>
</evidence>
<keyword evidence="1" id="KW-0808">Transferase</keyword>
<dbReference type="PROSITE" id="PS00108">
    <property type="entry name" value="PROTEIN_KINASE_ST"/>
    <property type="match status" value="1"/>
</dbReference>
<dbReference type="SMART" id="SM00220">
    <property type="entry name" value="S_TKc"/>
    <property type="match status" value="1"/>
</dbReference>
<protein>
    <submittedName>
        <fullName evidence="8">Mitogen-activated protein kinase kinase kinase 17</fullName>
    </submittedName>
</protein>
<dbReference type="Gene3D" id="1.10.510.10">
    <property type="entry name" value="Transferase(Phosphotransferase) domain 1"/>
    <property type="match status" value="1"/>
</dbReference>
<dbReference type="InterPro" id="IPR000719">
    <property type="entry name" value="Prot_kinase_dom"/>
</dbReference>
<dbReference type="CDD" id="cd06606">
    <property type="entry name" value="STKc_MAPKKK"/>
    <property type="match status" value="1"/>
</dbReference>
<keyword evidence="2 5" id="KW-0547">Nucleotide-binding</keyword>
<dbReference type="PANTHER" id="PTHR48011">
    <property type="entry name" value="CCR4-NOT TRANSCRIPTIONAL COMPLEX SUBUNIT CAF120-RELATED"/>
    <property type="match status" value="1"/>
</dbReference>
<evidence type="ECO:0000256" key="6">
    <source>
        <dbReference type="RuleBase" id="RU000304"/>
    </source>
</evidence>
<evidence type="ECO:0000256" key="1">
    <source>
        <dbReference type="ARBA" id="ARBA00022679"/>
    </source>
</evidence>
<feature type="domain" description="Protein kinase" evidence="7">
    <location>
        <begin position="3"/>
        <end position="275"/>
    </location>
</feature>
<feature type="binding site" evidence="5">
    <location>
        <position position="37"/>
    </location>
    <ligand>
        <name>ATP</name>
        <dbReference type="ChEBI" id="CHEBI:30616"/>
    </ligand>
</feature>
<evidence type="ECO:0000256" key="5">
    <source>
        <dbReference type="PROSITE-ProRule" id="PRU10141"/>
    </source>
</evidence>
<dbReference type="AlphaFoldDB" id="A0A371H0E0"/>
<dbReference type="Gene3D" id="3.30.200.20">
    <property type="entry name" value="Phosphorylase Kinase, domain 1"/>
    <property type="match status" value="1"/>
</dbReference>
<dbReference type="InterPro" id="IPR008271">
    <property type="entry name" value="Ser/Thr_kinase_AS"/>
</dbReference>
<dbReference type="PROSITE" id="PS00107">
    <property type="entry name" value="PROTEIN_KINASE_ATP"/>
    <property type="match status" value="1"/>
</dbReference>
<evidence type="ECO:0000313" key="9">
    <source>
        <dbReference type="Proteomes" id="UP000257109"/>
    </source>
</evidence>
<keyword evidence="6" id="KW-0723">Serine/threonine-protein kinase</keyword>
<dbReference type="InterPro" id="IPR052751">
    <property type="entry name" value="Plant_MAPKKK"/>
</dbReference>
<dbReference type="OrthoDB" id="1364483at2759"/>